<reference evidence="2 3" key="1">
    <citation type="submission" date="2018-07" db="EMBL/GenBank/DDBJ databases">
        <title>Dyella tabacisoli L4-6T, whole genome shotgun sequence.</title>
        <authorList>
            <person name="Zhou X.-K."/>
            <person name="Li W.-J."/>
            <person name="Duan Y.-Q."/>
        </authorList>
    </citation>
    <scope>NUCLEOTIDE SEQUENCE [LARGE SCALE GENOMIC DNA]</scope>
    <source>
        <strain evidence="2 3">L4-6</strain>
    </source>
</reference>
<accession>A0A369UL23</accession>
<feature type="transmembrane region" description="Helical" evidence="1">
    <location>
        <begin position="79"/>
        <end position="105"/>
    </location>
</feature>
<feature type="transmembrane region" description="Helical" evidence="1">
    <location>
        <begin position="215"/>
        <end position="236"/>
    </location>
</feature>
<gene>
    <name evidence="2" type="ORF">DVJ77_12855</name>
</gene>
<feature type="transmembrane region" description="Helical" evidence="1">
    <location>
        <begin position="136"/>
        <end position="161"/>
    </location>
</feature>
<sequence>MKTFYWLVKREYWEHRGGFLWAPIVTGGIFVLLNIMGIITAEVFGARHGLMIGGNNELTQLVAKANAGDLAQVGNALDLAFISSMAIISVVLGFVVLFYCLGSLYDDRRDHSVLFWKSLPISDTTTVLSKVVSATVLAPIIAVVVSIALGMLLIMIFALVLSFHGVSAWQLLSQAHPLRATISLLCAIPLYALWALPAVGWLMLCSVWARTKPFLWAVLIPALTGLMISWFGIMNLLNLSSSWFWTHIFQRILISVFPVSSLQSYNIDVESFSHVHQDGPLALIDPIRIYSLLASPGLWIGVIAGAVLIIAAIRLRRARDDS</sequence>
<keyword evidence="1" id="KW-0812">Transmembrane</keyword>
<evidence type="ECO:0000313" key="3">
    <source>
        <dbReference type="Proteomes" id="UP000253782"/>
    </source>
</evidence>
<dbReference type="EMBL" id="QQAH01000011">
    <property type="protein sequence ID" value="RDD81207.1"/>
    <property type="molecule type" value="Genomic_DNA"/>
</dbReference>
<proteinExistence type="predicted"/>
<dbReference type="AlphaFoldDB" id="A0A369UL23"/>
<feature type="transmembrane region" description="Helical" evidence="1">
    <location>
        <begin position="20"/>
        <end position="41"/>
    </location>
</feature>
<feature type="transmembrane region" description="Helical" evidence="1">
    <location>
        <begin position="287"/>
        <end position="313"/>
    </location>
</feature>
<keyword evidence="3" id="KW-1185">Reference proteome</keyword>
<keyword evidence="1" id="KW-1133">Transmembrane helix</keyword>
<evidence type="ECO:0000256" key="1">
    <source>
        <dbReference type="SAM" id="Phobius"/>
    </source>
</evidence>
<dbReference type="OrthoDB" id="118685at2"/>
<feature type="transmembrane region" description="Helical" evidence="1">
    <location>
        <begin position="182"/>
        <end position="209"/>
    </location>
</feature>
<dbReference type="RefSeq" id="WP_114845919.1">
    <property type="nucleotide sequence ID" value="NZ_JBHSPE010000020.1"/>
</dbReference>
<keyword evidence="1" id="KW-0472">Membrane</keyword>
<comment type="caution">
    <text evidence="2">The sequence shown here is derived from an EMBL/GenBank/DDBJ whole genome shotgun (WGS) entry which is preliminary data.</text>
</comment>
<protein>
    <submittedName>
        <fullName evidence="2">Uncharacterized protein</fullName>
    </submittedName>
</protein>
<name>A0A369UL23_9GAMM</name>
<dbReference type="Proteomes" id="UP000253782">
    <property type="component" value="Unassembled WGS sequence"/>
</dbReference>
<evidence type="ECO:0000313" key="2">
    <source>
        <dbReference type="EMBL" id="RDD81207.1"/>
    </source>
</evidence>
<organism evidence="2 3">
    <name type="scientific">Dyella tabacisoli</name>
    <dbReference type="NCBI Taxonomy" id="2282381"/>
    <lineage>
        <taxon>Bacteria</taxon>
        <taxon>Pseudomonadati</taxon>
        <taxon>Pseudomonadota</taxon>
        <taxon>Gammaproteobacteria</taxon>
        <taxon>Lysobacterales</taxon>
        <taxon>Rhodanobacteraceae</taxon>
        <taxon>Dyella</taxon>
    </lineage>
</organism>